<dbReference type="PROSITE" id="PS51208">
    <property type="entry name" value="AUTOTRANSPORTER"/>
    <property type="match status" value="1"/>
</dbReference>
<proteinExistence type="predicted"/>
<feature type="domain" description="Autotransporter" evidence="1">
    <location>
        <begin position="483"/>
        <end position="743"/>
    </location>
</feature>
<dbReference type="AlphaFoldDB" id="A0A382AJ32"/>
<gene>
    <name evidence="2" type="ORF">METZ01_LOCUS154424</name>
</gene>
<dbReference type="Gene3D" id="2.130.10.10">
    <property type="entry name" value="YVTN repeat-like/Quinoprotein amine dehydrogenase"/>
    <property type="match status" value="1"/>
</dbReference>
<dbReference type="EMBL" id="UINC01025634">
    <property type="protein sequence ID" value="SVB01570.1"/>
    <property type="molecule type" value="Genomic_DNA"/>
</dbReference>
<dbReference type="InterPro" id="IPR005546">
    <property type="entry name" value="Autotransporte_beta"/>
</dbReference>
<sequence>MKKLLVILVLLFLFPISNSFGAMVTFVQRATVDDSGQYITGVNFNADGTKLFTVYQTKASGDYTHVSEYNLSTPFDISTRTYAGDGERCILNSSDTTTGPINSVYDLEFSNDGTKLFVGRGSNASNGADHDRVFRFDLTSPYDISTCSFVNQTSSLDSDALQNGSNAGDVTSGKKEVRLQGLEINDDGTKLFTIFHSTQGAAPNTRLLEYQLSTPYDLTTISLVANAGMELEDEVSNPQGMRFSSNGKRIWAVNHTDGSQSVTQISLDVAYSTSSFTIDGTVLIENLGGTDKFDEPRGIAFSAAGLKMYLGTDRVNQGDANADRINEIDLVCPFNIIAGKCPSITENSDRTGMAEAQIEIAKRTIDHSTDTALNRLKWIRRNKDKQNLTNLNNFNTSIQFYNPLLNYWVKKFPDKLVAVNEAVEGGRSITIGREYKKRNKNSNNLDNFNTAIKSDNPLLNSWMNKLPEKITAGQASVEKKTEDKKQDLFFWSEGSIAVGRIGDTSISSTKKIGTDAITVGADKFTSNNGIKGLAFRVGRNNVDVGTAGSNLDTDTYNITYYATSPVEDDTKFIDTIIGFGKLKSDLLTVLDGKNLTADRTGNQLYGTIKIKDEIKKDNLILIPSGRFDYGHTILSSYKESGNGAIDVKKQHVRTKKLRAAIAMVEDLSNDKYTFKRHGKLEYVADIDRSSNFKYTYVSDDSTSFNDTLHTGALHNLNGEIGFDIIFPEHYSIFVIYERNHAFG</sequence>
<dbReference type="SUPFAM" id="SSF75011">
    <property type="entry name" value="3-carboxy-cis,cis-mucoante lactonizing enzyme"/>
    <property type="match status" value="1"/>
</dbReference>
<organism evidence="2">
    <name type="scientific">marine metagenome</name>
    <dbReference type="NCBI Taxonomy" id="408172"/>
    <lineage>
        <taxon>unclassified sequences</taxon>
        <taxon>metagenomes</taxon>
        <taxon>ecological metagenomes</taxon>
    </lineage>
</organism>
<protein>
    <recommendedName>
        <fullName evidence="1">Autotransporter domain-containing protein</fullName>
    </recommendedName>
</protein>
<dbReference type="Gene3D" id="2.40.128.130">
    <property type="entry name" value="Autotransporter beta-domain"/>
    <property type="match status" value="1"/>
</dbReference>
<dbReference type="InterPro" id="IPR036709">
    <property type="entry name" value="Autotransporte_beta_dom_sf"/>
</dbReference>
<name>A0A382AJ32_9ZZZZ</name>
<reference evidence="2" key="1">
    <citation type="submission" date="2018-05" db="EMBL/GenBank/DDBJ databases">
        <authorList>
            <person name="Lanie J.A."/>
            <person name="Ng W.-L."/>
            <person name="Kazmierczak K.M."/>
            <person name="Andrzejewski T.M."/>
            <person name="Davidsen T.M."/>
            <person name="Wayne K.J."/>
            <person name="Tettelin H."/>
            <person name="Glass J.I."/>
            <person name="Rusch D."/>
            <person name="Podicherti R."/>
            <person name="Tsui H.-C.T."/>
            <person name="Winkler M.E."/>
        </authorList>
    </citation>
    <scope>NUCLEOTIDE SEQUENCE</scope>
</reference>
<dbReference type="InterPro" id="IPR015943">
    <property type="entry name" value="WD40/YVTN_repeat-like_dom_sf"/>
</dbReference>
<feature type="non-terminal residue" evidence="2">
    <location>
        <position position="743"/>
    </location>
</feature>
<dbReference type="Pfam" id="PF03797">
    <property type="entry name" value="Autotransporter"/>
    <property type="match status" value="1"/>
</dbReference>
<accession>A0A382AJ32</accession>
<evidence type="ECO:0000259" key="1">
    <source>
        <dbReference type="PROSITE" id="PS51208"/>
    </source>
</evidence>
<dbReference type="SUPFAM" id="SSF103515">
    <property type="entry name" value="Autotransporter"/>
    <property type="match status" value="1"/>
</dbReference>
<dbReference type="SMART" id="SM00869">
    <property type="entry name" value="Autotransporter"/>
    <property type="match status" value="1"/>
</dbReference>
<evidence type="ECO:0000313" key="2">
    <source>
        <dbReference type="EMBL" id="SVB01570.1"/>
    </source>
</evidence>